<dbReference type="RefSeq" id="WP_328015018.1">
    <property type="nucleotide sequence ID" value="NZ_JARTFS010000005.1"/>
</dbReference>
<accession>A0ABU6NVB9</accession>
<feature type="compositionally biased region" description="Basic and acidic residues" evidence="1">
    <location>
        <begin position="58"/>
        <end position="68"/>
    </location>
</feature>
<evidence type="ECO:0000313" key="3">
    <source>
        <dbReference type="Proteomes" id="UP001342826"/>
    </source>
</evidence>
<organism evidence="2 3">
    <name type="scientific">Metabacillus fastidiosus</name>
    <dbReference type="NCBI Taxonomy" id="1458"/>
    <lineage>
        <taxon>Bacteria</taxon>
        <taxon>Bacillati</taxon>
        <taxon>Bacillota</taxon>
        <taxon>Bacilli</taxon>
        <taxon>Bacillales</taxon>
        <taxon>Bacillaceae</taxon>
        <taxon>Metabacillus</taxon>
    </lineage>
</organism>
<proteinExistence type="predicted"/>
<evidence type="ECO:0000313" key="2">
    <source>
        <dbReference type="EMBL" id="MED4400981.1"/>
    </source>
</evidence>
<sequence>MDFSDLLTNPLIIGAIIWFVSKIFTGRKQEEENKRKERPIQVPNQQERPKAVFTTAGRETERRNRKEAAAPPAPVQEASEQVRERMRQREASNRTKETVSRLNQPRKPLLNESKKDNEMLSFNKKTVVQAVIYSEILGKPRSKSPHFKRRHS</sequence>
<reference evidence="2 3" key="1">
    <citation type="submission" date="2023-03" db="EMBL/GenBank/DDBJ databases">
        <title>Bacillus Genome Sequencing.</title>
        <authorList>
            <person name="Dunlap C."/>
        </authorList>
    </citation>
    <scope>NUCLEOTIDE SEQUENCE [LARGE SCALE GENOMIC DNA]</scope>
    <source>
        <strain evidence="2 3">NRS-1717</strain>
    </source>
</reference>
<feature type="compositionally biased region" description="Basic and acidic residues" evidence="1">
    <location>
        <begin position="80"/>
        <end position="99"/>
    </location>
</feature>
<comment type="caution">
    <text evidence="2">The sequence shown here is derived from an EMBL/GenBank/DDBJ whole genome shotgun (WGS) entry which is preliminary data.</text>
</comment>
<feature type="region of interest" description="Disordered" evidence="1">
    <location>
        <begin position="29"/>
        <end position="121"/>
    </location>
</feature>
<gene>
    <name evidence="2" type="ORF">P9271_06500</name>
</gene>
<keyword evidence="3" id="KW-1185">Reference proteome</keyword>
<dbReference type="Proteomes" id="UP001342826">
    <property type="component" value="Unassembled WGS sequence"/>
</dbReference>
<dbReference type="EMBL" id="JARTFS010000005">
    <property type="protein sequence ID" value="MED4400981.1"/>
    <property type="molecule type" value="Genomic_DNA"/>
</dbReference>
<feature type="compositionally biased region" description="Basic and acidic residues" evidence="1">
    <location>
        <begin position="29"/>
        <end position="39"/>
    </location>
</feature>
<evidence type="ECO:0000256" key="1">
    <source>
        <dbReference type="SAM" id="MobiDB-lite"/>
    </source>
</evidence>
<name>A0ABU6NVB9_9BACI</name>
<protein>
    <submittedName>
        <fullName evidence="2">Uncharacterized protein</fullName>
    </submittedName>
</protein>